<dbReference type="InterPro" id="IPR001926">
    <property type="entry name" value="TrpB-like_PALP"/>
</dbReference>
<dbReference type="InterPro" id="IPR006654">
    <property type="entry name" value="Trp_synth_beta"/>
</dbReference>
<keyword evidence="6 12" id="KW-0028">Amino-acid biosynthesis</keyword>
<evidence type="ECO:0000256" key="10">
    <source>
        <dbReference type="ARBA" id="ARBA00023239"/>
    </source>
</evidence>
<evidence type="ECO:0000256" key="1">
    <source>
        <dbReference type="ARBA" id="ARBA00001933"/>
    </source>
</evidence>
<dbReference type="AlphaFoldDB" id="A0A7K0K3T7"/>
<dbReference type="GO" id="GO:0005737">
    <property type="term" value="C:cytoplasm"/>
    <property type="evidence" value="ECO:0007669"/>
    <property type="project" value="TreeGrafter"/>
</dbReference>
<organism evidence="14 15">
    <name type="scientific">Mobiluncus porci</name>
    <dbReference type="NCBI Taxonomy" id="2652278"/>
    <lineage>
        <taxon>Bacteria</taxon>
        <taxon>Bacillati</taxon>
        <taxon>Actinomycetota</taxon>
        <taxon>Actinomycetes</taxon>
        <taxon>Actinomycetales</taxon>
        <taxon>Actinomycetaceae</taxon>
        <taxon>Mobiluncus</taxon>
    </lineage>
</organism>
<dbReference type="PIRSF" id="PIRSF001413">
    <property type="entry name" value="Trp_syn_beta"/>
    <property type="match status" value="1"/>
</dbReference>
<evidence type="ECO:0000256" key="4">
    <source>
        <dbReference type="ARBA" id="ARBA00009982"/>
    </source>
</evidence>
<evidence type="ECO:0000313" key="15">
    <source>
        <dbReference type="Proteomes" id="UP000442535"/>
    </source>
</evidence>
<dbReference type="SUPFAM" id="SSF53686">
    <property type="entry name" value="Tryptophan synthase beta subunit-like PLP-dependent enzymes"/>
    <property type="match status" value="1"/>
</dbReference>
<keyword evidence="10 12" id="KW-0456">Lyase</keyword>
<evidence type="ECO:0000256" key="6">
    <source>
        <dbReference type="ARBA" id="ARBA00022605"/>
    </source>
</evidence>
<sequence length="427" mass="46415">MNQISLEEIPVVTGNQYLDSPLAEPDQTPLHGAKETGRYGEFGGQYIPETLMNEVQNVERAYLEARDDQDFQNELARLLTEYAGRPSLLYYAENMTRDLGGAKIYLKREDLNHTGSHKINNVLGQALLAKRMGKTRIIAETGAGQHGVAAATAAALLGLKCEIFMGLEDTKRQALNVYRMELLGATVHAVDSGTATLKDAVNEAMREWTRRVDDTLYVLGSVMGPHPFPMMVRDFQRVISREARAQILEREGKLPDVVTACVGGGSNAIGMFYEFIPDSSVRLIGCEAAGRGVETGETAATIATGSIGVFHGMKSLFCQDEDGQIAPVYSISAGLDYPGIGPEHAHLAKKGRAEYVPITDQEAVNAFEYVARQEGIVAAIESSHAVAEVIKIAPEMPRDSIIICCLSGRGDKDVAAIARYRGKDIHD</sequence>
<keyword evidence="7 12" id="KW-0822">Tryptophan biosynthesis</keyword>
<keyword evidence="15" id="KW-1185">Reference proteome</keyword>
<name>A0A7K0K3T7_9ACTO</name>
<evidence type="ECO:0000256" key="7">
    <source>
        <dbReference type="ARBA" id="ARBA00022822"/>
    </source>
</evidence>
<comment type="cofactor">
    <cofactor evidence="1 12">
        <name>pyridoxal 5'-phosphate</name>
        <dbReference type="ChEBI" id="CHEBI:597326"/>
    </cofactor>
</comment>
<dbReference type="NCBIfam" id="TIGR00263">
    <property type="entry name" value="trpB"/>
    <property type="match status" value="1"/>
</dbReference>
<dbReference type="GO" id="GO:0004834">
    <property type="term" value="F:tryptophan synthase activity"/>
    <property type="evidence" value="ECO:0007669"/>
    <property type="project" value="UniProtKB-UniRule"/>
</dbReference>
<dbReference type="UniPathway" id="UPA00035">
    <property type="reaction ID" value="UER00044"/>
</dbReference>
<dbReference type="InterPro" id="IPR006653">
    <property type="entry name" value="Trp_synth_b_CS"/>
</dbReference>
<evidence type="ECO:0000256" key="5">
    <source>
        <dbReference type="ARBA" id="ARBA00011270"/>
    </source>
</evidence>
<dbReference type="FunFam" id="3.40.50.1100:FF:000001">
    <property type="entry name" value="Tryptophan synthase beta chain"/>
    <property type="match status" value="1"/>
</dbReference>
<reference evidence="14 15" key="1">
    <citation type="submission" date="2019-08" db="EMBL/GenBank/DDBJ databases">
        <title>In-depth cultivation of the pig gut microbiome towards novel bacterial diversity and tailored functional studies.</title>
        <authorList>
            <person name="Wylensek D."/>
            <person name="Hitch T.C.A."/>
            <person name="Clavel T."/>
        </authorList>
    </citation>
    <scope>NUCLEOTIDE SEQUENCE [LARGE SCALE GENOMIC DNA]</scope>
    <source>
        <strain evidence="14 15">RF-GAM-744-WT-7</strain>
    </source>
</reference>
<dbReference type="PANTHER" id="PTHR48077:SF3">
    <property type="entry name" value="TRYPTOPHAN SYNTHASE"/>
    <property type="match status" value="1"/>
</dbReference>
<gene>
    <name evidence="12 14" type="primary">trpB</name>
    <name evidence="14" type="ORF">FYJ63_07850</name>
</gene>
<dbReference type="RefSeq" id="WP_154545504.1">
    <property type="nucleotide sequence ID" value="NZ_VUMY01000013.1"/>
</dbReference>
<comment type="pathway">
    <text evidence="3 12">Amino-acid biosynthesis; L-tryptophan biosynthesis; L-tryptophan from chorismate: step 5/5.</text>
</comment>
<dbReference type="InterPro" id="IPR023026">
    <property type="entry name" value="Trp_synth_beta/beta-like"/>
</dbReference>
<feature type="domain" description="Tryptophan synthase beta chain-like PALP" evidence="13">
    <location>
        <begin position="83"/>
        <end position="408"/>
    </location>
</feature>
<proteinExistence type="inferred from homology"/>
<dbReference type="Gene3D" id="3.40.50.1100">
    <property type="match status" value="2"/>
</dbReference>
<protein>
    <recommendedName>
        <fullName evidence="12">Tryptophan synthase beta chain</fullName>
        <ecNumber evidence="12">4.2.1.20</ecNumber>
    </recommendedName>
</protein>
<dbReference type="Proteomes" id="UP000442535">
    <property type="component" value="Unassembled WGS sequence"/>
</dbReference>
<evidence type="ECO:0000256" key="8">
    <source>
        <dbReference type="ARBA" id="ARBA00022898"/>
    </source>
</evidence>
<comment type="catalytic activity">
    <reaction evidence="11 12">
        <text>(1S,2R)-1-C-(indol-3-yl)glycerol 3-phosphate + L-serine = D-glyceraldehyde 3-phosphate + L-tryptophan + H2O</text>
        <dbReference type="Rhea" id="RHEA:10532"/>
        <dbReference type="ChEBI" id="CHEBI:15377"/>
        <dbReference type="ChEBI" id="CHEBI:33384"/>
        <dbReference type="ChEBI" id="CHEBI:57912"/>
        <dbReference type="ChEBI" id="CHEBI:58866"/>
        <dbReference type="ChEBI" id="CHEBI:59776"/>
        <dbReference type="EC" id="4.2.1.20"/>
    </reaction>
</comment>
<dbReference type="EC" id="4.2.1.20" evidence="12"/>
<dbReference type="FunFam" id="3.40.50.1100:FF:000004">
    <property type="entry name" value="Tryptophan synthase beta chain"/>
    <property type="match status" value="1"/>
</dbReference>
<dbReference type="EMBL" id="VUMY01000013">
    <property type="protein sequence ID" value="MST50147.1"/>
    <property type="molecule type" value="Genomic_DNA"/>
</dbReference>
<keyword evidence="8 12" id="KW-0663">Pyridoxal phosphate</keyword>
<dbReference type="CDD" id="cd06446">
    <property type="entry name" value="Trp-synth_B"/>
    <property type="match status" value="1"/>
</dbReference>
<evidence type="ECO:0000259" key="13">
    <source>
        <dbReference type="Pfam" id="PF00291"/>
    </source>
</evidence>
<comment type="function">
    <text evidence="2 12">The beta subunit is responsible for the synthesis of L-tryptophan from indole and L-serine.</text>
</comment>
<comment type="similarity">
    <text evidence="4 12">Belongs to the TrpB family.</text>
</comment>
<dbReference type="HAMAP" id="MF_00133">
    <property type="entry name" value="Trp_synth_beta"/>
    <property type="match status" value="1"/>
</dbReference>
<feature type="modified residue" description="N6-(pyridoxal phosphate)lysine" evidence="12">
    <location>
        <position position="118"/>
    </location>
</feature>
<evidence type="ECO:0000256" key="9">
    <source>
        <dbReference type="ARBA" id="ARBA00023141"/>
    </source>
</evidence>
<evidence type="ECO:0000256" key="11">
    <source>
        <dbReference type="ARBA" id="ARBA00049047"/>
    </source>
</evidence>
<evidence type="ECO:0000256" key="12">
    <source>
        <dbReference type="HAMAP-Rule" id="MF_00133"/>
    </source>
</evidence>
<dbReference type="Pfam" id="PF00291">
    <property type="entry name" value="PALP"/>
    <property type="match status" value="1"/>
</dbReference>
<evidence type="ECO:0000256" key="2">
    <source>
        <dbReference type="ARBA" id="ARBA00002786"/>
    </source>
</evidence>
<accession>A0A7K0K3T7</accession>
<evidence type="ECO:0000313" key="14">
    <source>
        <dbReference type="EMBL" id="MST50147.1"/>
    </source>
</evidence>
<comment type="subunit">
    <text evidence="5 12">Tetramer of two alpha and two beta chains.</text>
</comment>
<dbReference type="PANTHER" id="PTHR48077">
    <property type="entry name" value="TRYPTOPHAN SYNTHASE-RELATED"/>
    <property type="match status" value="1"/>
</dbReference>
<dbReference type="InterPro" id="IPR036052">
    <property type="entry name" value="TrpB-like_PALP_sf"/>
</dbReference>
<comment type="caution">
    <text evidence="14">The sequence shown here is derived from an EMBL/GenBank/DDBJ whole genome shotgun (WGS) entry which is preliminary data.</text>
</comment>
<dbReference type="PROSITE" id="PS00168">
    <property type="entry name" value="TRP_SYNTHASE_BETA"/>
    <property type="match status" value="1"/>
</dbReference>
<keyword evidence="9 12" id="KW-0057">Aromatic amino acid biosynthesis</keyword>
<evidence type="ECO:0000256" key="3">
    <source>
        <dbReference type="ARBA" id="ARBA00004733"/>
    </source>
</evidence>